<dbReference type="SUPFAM" id="SSF53850">
    <property type="entry name" value="Periplasmic binding protein-like II"/>
    <property type="match status" value="1"/>
</dbReference>
<feature type="domain" description="SsuA/THI5-like" evidence="2">
    <location>
        <begin position="86"/>
        <end position="290"/>
    </location>
</feature>
<comment type="caution">
    <text evidence="3">The sequence shown here is derived from an EMBL/GenBank/DDBJ whole genome shotgun (WGS) entry which is preliminary data.</text>
</comment>
<dbReference type="InterPro" id="IPR027939">
    <property type="entry name" value="NMT1/THI5"/>
</dbReference>
<dbReference type="AlphaFoldDB" id="A0A4V2ZT01"/>
<proteinExistence type="predicted"/>
<dbReference type="PROSITE" id="PS51257">
    <property type="entry name" value="PROKAR_LIPOPROTEIN"/>
    <property type="match status" value="1"/>
</dbReference>
<evidence type="ECO:0000256" key="1">
    <source>
        <dbReference type="SAM" id="SignalP"/>
    </source>
</evidence>
<protein>
    <recommendedName>
        <fullName evidence="2">SsuA/THI5-like domain-containing protein</fullName>
    </recommendedName>
</protein>
<feature type="chain" id="PRO_5020376339" description="SsuA/THI5-like domain-containing protein" evidence="1">
    <location>
        <begin position="25"/>
        <end position="383"/>
    </location>
</feature>
<dbReference type="Gene3D" id="3.40.190.10">
    <property type="entry name" value="Periplasmic binding protein-like II"/>
    <property type="match status" value="2"/>
</dbReference>
<organism evidence="3 4">
    <name type="scientific">Paenibacillus piri</name>
    <dbReference type="NCBI Taxonomy" id="2547395"/>
    <lineage>
        <taxon>Bacteria</taxon>
        <taxon>Bacillati</taxon>
        <taxon>Bacillota</taxon>
        <taxon>Bacilli</taxon>
        <taxon>Bacillales</taxon>
        <taxon>Paenibacillaceae</taxon>
        <taxon>Paenibacillus</taxon>
    </lineage>
</organism>
<dbReference type="InterPro" id="IPR015168">
    <property type="entry name" value="SsuA/THI5"/>
</dbReference>
<name>A0A4V2ZT01_9BACL</name>
<evidence type="ECO:0000313" key="4">
    <source>
        <dbReference type="Proteomes" id="UP000295636"/>
    </source>
</evidence>
<dbReference type="PANTHER" id="PTHR31528:SF3">
    <property type="entry name" value="THIAMINE BIOSYNTHESIS PROTEIN HI_0357-RELATED"/>
    <property type="match status" value="1"/>
</dbReference>
<evidence type="ECO:0000259" key="2">
    <source>
        <dbReference type="Pfam" id="PF09084"/>
    </source>
</evidence>
<dbReference type="Pfam" id="PF09084">
    <property type="entry name" value="NMT1"/>
    <property type="match status" value="1"/>
</dbReference>
<feature type="signal peptide" evidence="1">
    <location>
        <begin position="1"/>
        <end position="24"/>
    </location>
</feature>
<accession>A0A4V2ZT01</accession>
<evidence type="ECO:0000313" key="3">
    <source>
        <dbReference type="EMBL" id="TDF95174.1"/>
    </source>
</evidence>
<reference evidence="3 4" key="1">
    <citation type="submission" date="2019-03" db="EMBL/GenBank/DDBJ databases">
        <title>This is whole genome sequence of Paenibacillus sp MS74 strain.</title>
        <authorList>
            <person name="Trinh H.N."/>
        </authorList>
    </citation>
    <scope>NUCLEOTIDE SEQUENCE [LARGE SCALE GENOMIC DNA]</scope>
    <source>
        <strain evidence="3 4">MS74</strain>
    </source>
</reference>
<dbReference type="EMBL" id="SMRT01000011">
    <property type="protein sequence ID" value="TDF95174.1"/>
    <property type="molecule type" value="Genomic_DNA"/>
</dbReference>
<dbReference type="Proteomes" id="UP000295636">
    <property type="component" value="Unassembled WGS sequence"/>
</dbReference>
<dbReference type="PANTHER" id="PTHR31528">
    <property type="entry name" value="4-AMINO-5-HYDROXYMETHYL-2-METHYLPYRIMIDINE PHOSPHATE SYNTHASE THI11-RELATED"/>
    <property type="match status" value="1"/>
</dbReference>
<dbReference type="OrthoDB" id="9815602at2"/>
<sequence length="383" mass="40921">MGTMKRNHRIWASMALSVMMVVLAACGSTGSTNATKTDAAAGATNAASAPETKGGIDWEARIAANKAIGEIRTMTSFNYSANIANTNAWIADELGFFKELGLNVKVMPGLSADAMKLLAVGQLQMAHAGSASEVVQSVANGAEIKGVLAMAPVGLSVLMVLDNSGIKTVKDLEGKIVGYKGAMPAHITAMLKKGGADLSKIKQVGVGFDPTILNTTEVAAITVFKSNEPYQMEKLGFKTRILDPQEYGVNTSFGIVGANNDFAAKHPAAVEDYLRAIIKAHEWILKNPEETIKILEKRAGGNFNKEIETNRLKVETGLIDPAKQQGKGLGIFTKEQWQSEIDILSENGVLVKPVTADQVADVKYISNVYNGEQLIWPEQGAKK</sequence>
<dbReference type="GO" id="GO:0009228">
    <property type="term" value="P:thiamine biosynthetic process"/>
    <property type="evidence" value="ECO:0007669"/>
    <property type="project" value="InterPro"/>
</dbReference>
<gene>
    <name evidence="3" type="ORF">E1757_21865</name>
</gene>
<keyword evidence="4" id="KW-1185">Reference proteome</keyword>
<keyword evidence="1" id="KW-0732">Signal</keyword>